<dbReference type="SMART" id="SM00020">
    <property type="entry name" value="Tryp_SPc"/>
    <property type="match status" value="1"/>
</dbReference>
<reference evidence="11" key="1">
    <citation type="journal article" date="2017" name="bioRxiv">
        <title>Comparative analysis of the genomes of Stylophora pistillata and Acropora digitifera provides evidence for extensive differences between species of corals.</title>
        <authorList>
            <person name="Voolstra C.R."/>
            <person name="Li Y."/>
            <person name="Liew Y.J."/>
            <person name="Baumgarten S."/>
            <person name="Zoccola D."/>
            <person name="Flot J.-F."/>
            <person name="Tambutte S."/>
            <person name="Allemand D."/>
            <person name="Aranda M."/>
        </authorList>
    </citation>
    <scope>NUCLEOTIDE SEQUENCE [LARGE SCALE GENOMIC DNA]</scope>
</reference>
<dbReference type="AlphaFoldDB" id="A0A2B4RXT2"/>
<dbReference type="FunFam" id="2.40.10.10:FF:000077">
    <property type="entry name" value="Predicted protein"/>
    <property type="match status" value="1"/>
</dbReference>
<evidence type="ECO:0000256" key="2">
    <source>
        <dbReference type="ARBA" id="ARBA00022670"/>
    </source>
</evidence>
<dbReference type="PROSITE" id="PS00134">
    <property type="entry name" value="TRYPSIN_HIS"/>
    <property type="match status" value="1"/>
</dbReference>
<evidence type="ECO:0000256" key="1">
    <source>
        <dbReference type="ARBA" id="ARBA00007664"/>
    </source>
</evidence>
<dbReference type="OrthoDB" id="10059102at2759"/>
<dbReference type="Proteomes" id="UP000225706">
    <property type="component" value="Unassembled WGS sequence"/>
</dbReference>
<evidence type="ECO:0000256" key="7">
    <source>
        <dbReference type="SAM" id="MobiDB-lite"/>
    </source>
</evidence>
<gene>
    <name evidence="10" type="primary">Trypsin-3</name>
    <name evidence="10" type="ORF">AWC38_SpisGene14466</name>
</gene>
<dbReference type="GO" id="GO:0004252">
    <property type="term" value="F:serine-type endopeptidase activity"/>
    <property type="evidence" value="ECO:0007669"/>
    <property type="project" value="InterPro"/>
</dbReference>
<keyword evidence="3 6" id="KW-0378">Hydrolase</keyword>
<dbReference type="PROSITE" id="PS50240">
    <property type="entry name" value="TRYPSIN_DOM"/>
    <property type="match status" value="1"/>
</dbReference>
<keyword evidence="11" id="KW-1185">Reference proteome</keyword>
<evidence type="ECO:0000313" key="10">
    <source>
        <dbReference type="EMBL" id="PFX21052.1"/>
    </source>
</evidence>
<dbReference type="PROSITE" id="PS00135">
    <property type="entry name" value="TRYPSIN_SER"/>
    <property type="match status" value="1"/>
</dbReference>
<dbReference type="InterPro" id="IPR018114">
    <property type="entry name" value="TRYPSIN_HIS"/>
</dbReference>
<dbReference type="GO" id="GO:0005615">
    <property type="term" value="C:extracellular space"/>
    <property type="evidence" value="ECO:0007669"/>
    <property type="project" value="TreeGrafter"/>
</dbReference>
<comment type="similarity">
    <text evidence="1">Belongs to the peptidase S1 family.</text>
</comment>
<dbReference type="InterPro" id="IPR001314">
    <property type="entry name" value="Peptidase_S1A"/>
</dbReference>
<organism evidence="10 11">
    <name type="scientific">Stylophora pistillata</name>
    <name type="common">Smooth cauliflower coral</name>
    <dbReference type="NCBI Taxonomy" id="50429"/>
    <lineage>
        <taxon>Eukaryota</taxon>
        <taxon>Metazoa</taxon>
        <taxon>Cnidaria</taxon>
        <taxon>Anthozoa</taxon>
        <taxon>Hexacorallia</taxon>
        <taxon>Scleractinia</taxon>
        <taxon>Astrocoeniina</taxon>
        <taxon>Pocilloporidae</taxon>
        <taxon>Stylophora</taxon>
    </lineage>
</organism>
<dbReference type="SUPFAM" id="SSF50494">
    <property type="entry name" value="Trypsin-like serine proteases"/>
    <property type="match status" value="1"/>
</dbReference>
<protein>
    <submittedName>
        <fullName evidence="10">Trypsin-3</fullName>
    </submittedName>
</protein>
<dbReference type="InterPro" id="IPR001254">
    <property type="entry name" value="Trypsin_dom"/>
</dbReference>
<keyword evidence="5" id="KW-1015">Disulfide bond</keyword>
<dbReference type="Gene3D" id="2.40.10.10">
    <property type="entry name" value="Trypsin-like serine proteases"/>
    <property type="match status" value="1"/>
</dbReference>
<evidence type="ECO:0000259" key="9">
    <source>
        <dbReference type="PROSITE" id="PS50240"/>
    </source>
</evidence>
<evidence type="ECO:0000313" key="11">
    <source>
        <dbReference type="Proteomes" id="UP000225706"/>
    </source>
</evidence>
<dbReference type="InterPro" id="IPR043504">
    <property type="entry name" value="Peptidase_S1_PA_chymotrypsin"/>
</dbReference>
<dbReference type="InterPro" id="IPR050127">
    <property type="entry name" value="Serine_Proteases_S1"/>
</dbReference>
<sequence>MTRFALFALLTFFVGIYGNPVPDFDADCSEGSGDCTPAPPAGTSSPQPPPPPSPSSCGDRPTSSARIVGGRETIKNSIPWQAMLRGNNGGQFCGGSLIHKQWVLTAAHCVTGSQPGQFKIWLGAHRKEFKEDTTQEFNVIAIVQHPQYSESNNQNDVALIKLDREAVLGIGVGLVCLGDDAYHLPLDDLNNQCLISGWGTLESGGGQPNKLQEVTLPLVSPNVCRSAYGNLHASMLCAGFKEGGKDSCQGDSGGPLVCQYNGKYHLEGATSWGEGCALAGKYGVYAKIRELKQWITLNMNQ</sequence>
<dbReference type="InterPro" id="IPR033116">
    <property type="entry name" value="TRYPSIN_SER"/>
</dbReference>
<evidence type="ECO:0000256" key="8">
    <source>
        <dbReference type="SAM" id="SignalP"/>
    </source>
</evidence>
<dbReference type="EMBL" id="LSMT01000293">
    <property type="protein sequence ID" value="PFX21052.1"/>
    <property type="molecule type" value="Genomic_DNA"/>
</dbReference>
<dbReference type="GO" id="GO:0006508">
    <property type="term" value="P:proteolysis"/>
    <property type="evidence" value="ECO:0007669"/>
    <property type="project" value="UniProtKB-KW"/>
</dbReference>
<proteinExistence type="inferred from homology"/>
<keyword evidence="8" id="KW-0732">Signal</keyword>
<evidence type="ECO:0000256" key="3">
    <source>
        <dbReference type="ARBA" id="ARBA00022801"/>
    </source>
</evidence>
<dbReference type="CDD" id="cd00190">
    <property type="entry name" value="Tryp_SPc"/>
    <property type="match status" value="1"/>
</dbReference>
<dbReference type="PANTHER" id="PTHR24264">
    <property type="entry name" value="TRYPSIN-RELATED"/>
    <property type="match status" value="1"/>
</dbReference>
<feature type="region of interest" description="Disordered" evidence="7">
    <location>
        <begin position="28"/>
        <end position="64"/>
    </location>
</feature>
<comment type="caution">
    <text evidence="10">The sequence shown here is derived from an EMBL/GenBank/DDBJ whole genome shotgun (WGS) entry which is preliminary data.</text>
</comment>
<accession>A0A2B4RXT2</accession>
<dbReference type="InterPro" id="IPR009003">
    <property type="entry name" value="Peptidase_S1_PA"/>
</dbReference>
<evidence type="ECO:0000256" key="4">
    <source>
        <dbReference type="ARBA" id="ARBA00022825"/>
    </source>
</evidence>
<keyword evidence="4 6" id="KW-0720">Serine protease</keyword>
<feature type="signal peptide" evidence="8">
    <location>
        <begin position="1"/>
        <end position="18"/>
    </location>
</feature>
<evidence type="ECO:0000256" key="6">
    <source>
        <dbReference type="RuleBase" id="RU363034"/>
    </source>
</evidence>
<name>A0A2B4RXT2_STYPI</name>
<dbReference type="PRINTS" id="PR00722">
    <property type="entry name" value="CHYMOTRYPSIN"/>
</dbReference>
<feature type="chain" id="PRO_5012247970" evidence="8">
    <location>
        <begin position="19"/>
        <end position="301"/>
    </location>
</feature>
<keyword evidence="2 6" id="KW-0645">Protease</keyword>
<dbReference type="Pfam" id="PF00089">
    <property type="entry name" value="Trypsin"/>
    <property type="match status" value="1"/>
</dbReference>
<dbReference type="PANTHER" id="PTHR24264:SF54">
    <property type="entry name" value="PEPTIDASE S1 DOMAIN-CONTAINING PROTEIN"/>
    <property type="match status" value="1"/>
</dbReference>
<dbReference type="STRING" id="50429.A0A2B4RXT2"/>
<feature type="domain" description="Peptidase S1" evidence="9">
    <location>
        <begin position="67"/>
        <end position="300"/>
    </location>
</feature>
<evidence type="ECO:0000256" key="5">
    <source>
        <dbReference type="ARBA" id="ARBA00023157"/>
    </source>
</evidence>